<dbReference type="Pfam" id="PF20209">
    <property type="entry name" value="DUF6570"/>
    <property type="match status" value="1"/>
</dbReference>
<feature type="region of interest" description="Disordered" evidence="1">
    <location>
        <begin position="1"/>
        <end position="47"/>
    </location>
</feature>
<feature type="domain" description="DUF6570" evidence="2">
    <location>
        <begin position="81"/>
        <end position="126"/>
    </location>
</feature>
<evidence type="ECO:0000259" key="2">
    <source>
        <dbReference type="Pfam" id="PF20209"/>
    </source>
</evidence>
<feature type="non-terminal residue" evidence="3">
    <location>
        <position position="128"/>
    </location>
</feature>
<accession>A0ABN7URW6</accession>
<gene>
    <name evidence="3" type="ORF">GMARGA_LOCUS9944</name>
</gene>
<dbReference type="Proteomes" id="UP000789901">
    <property type="component" value="Unassembled WGS sequence"/>
</dbReference>
<dbReference type="EMBL" id="CAJVQB010005451">
    <property type="protein sequence ID" value="CAG8662210.1"/>
    <property type="molecule type" value="Genomic_DNA"/>
</dbReference>
<evidence type="ECO:0000313" key="3">
    <source>
        <dbReference type="EMBL" id="CAG8662210.1"/>
    </source>
</evidence>
<evidence type="ECO:0000313" key="4">
    <source>
        <dbReference type="Proteomes" id="UP000789901"/>
    </source>
</evidence>
<feature type="compositionally biased region" description="Basic and acidic residues" evidence="1">
    <location>
        <begin position="9"/>
        <end position="34"/>
    </location>
</feature>
<name>A0ABN7URW6_GIGMA</name>
<organism evidence="3 4">
    <name type="scientific">Gigaspora margarita</name>
    <dbReference type="NCBI Taxonomy" id="4874"/>
    <lineage>
        <taxon>Eukaryota</taxon>
        <taxon>Fungi</taxon>
        <taxon>Fungi incertae sedis</taxon>
        <taxon>Mucoromycota</taxon>
        <taxon>Glomeromycotina</taxon>
        <taxon>Glomeromycetes</taxon>
        <taxon>Diversisporales</taxon>
        <taxon>Gigasporaceae</taxon>
        <taxon>Gigaspora</taxon>
    </lineage>
</organism>
<keyword evidence="4" id="KW-1185">Reference proteome</keyword>
<comment type="caution">
    <text evidence="3">The sequence shown here is derived from an EMBL/GenBank/DDBJ whole genome shotgun (WGS) entry which is preliminary data.</text>
</comment>
<dbReference type="InterPro" id="IPR046700">
    <property type="entry name" value="DUF6570"/>
</dbReference>
<evidence type="ECO:0000256" key="1">
    <source>
        <dbReference type="SAM" id="MobiDB-lite"/>
    </source>
</evidence>
<reference evidence="3 4" key="1">
    <citation type="submission" date="2021-06" db="EMBL/GenBank/DDBJ databases">
        <authorList>
            <person name="Kallberg Y."/>
            <person name="Tangrot J."/>
            <person name="Rosling A."/>
        </authorList>
    </citation>
    <scope>NUCLEOTIDE SEQUENCE [LARGE SCALE GENOMIC DNA]</scope>
    <source>
        <strain evidence="3 4">120-4 pot B 10/14</strain>
    </source>
</reference>
<protein>
    <submittedName>
        <fullName evidence="3">32286_t:CDS:1</fullName>
    </submittedName>
</protein>
<sequence>MSGNIKQDTLQKCKSRENETPDQHQKRLSRNRENKAKRKSEKNAEEHKINKFVHKLCPTCNEHFPSIKLVQGECHHCYNDKNIPKKFSAENNMDPGDVPKELQGLTEIEEMLIAQTFPVISEYCLRGG</sequence>
<proteinExistence type="predicted"/>